<gene>
    <name evidence="9" type="primary">LOC115628883</name>
</gene>
<evidence type="ECO:0000256" key="7">
    <source>
        <dbReference type="SAM" id="MobiDB-lite"/>
    </source>
</evidence>
<keyword evidence="5 6" id="KW-0472">Membrane</keyword>
<feature type="transmembrane region" description="Helical" evidence="6">
    <location>
        <begin position="39"/>
        <end position="64"/>
    </location>
</feature>
<dbReference type="Proteomes" id="UP000504634">
    <property type="component" value="Unplaced"/>
</dbReference>
<dbReference type="Pfam" id="PF03134">
    <property type="entry name" value="TB2_DP1_HVA22"/>
    <property type="match status" value="1"/>
</dbReference>
<evidence type="ECO:0000256" key="1">
    <source>
        <dbReference type="ARBA" id="ARBA00004141"/>
    </source>
</evidence>
<dbReference type="GO" id="GO:0016020">
    <property type="term" value="C:membrane"/>
    <property type="evidence" value="ECO:0007669"/>
    <property type="project" value="UniProtKB-SubCell"/>
</dbReference>
<name>A0A6J2TXZ4_DROLE</name>
<evidence type="ECO:0000313" key="9">
    <source>
        <dbReference type="RefSeq" id="XP_030380999.1"/>
    </source>
</evidence>
<keyword evidence="3 6" id="KW-0812">Transmembrane</keyword>
<dbReference type="PANTHER" id="PTHR12300">
    <property type="entry name" value="HVA22-LIKE PROTEINS"/>
    <property type="match status" value="1"/>
</dbReference>
<evidence type="ECO:0000313" key="8">
    <source>
        <dbReference type="Proteomes" id="UP000504634"/>
    </source>
</evidence>
<dbReference type="CTD" id="32103"/>
<feature type="region of interest" description="Disordered" evidence="7">
    <location>
        <begin position="291"/>
        <end position="312"/>
    </location>
</feature>
<evidence type="ECO:0000256" key="3">
    <source>
        <dbReference type="ARBA" id="ARBA00022692"/>
    </source>
</evidence>
<comment type="subcellular location">
    <subcellularLocation>
        <location evidence="1 6">Membrane</location>
        <topology evidence="1 6">Multi-pass membrane protein</topology>
    </subcellularLocation>
</comment>
<evidence type="ECO:0000256" key="4">
    <source>
        <dbReference type="ARBA" id="ARBA00022989"/>
    </source>
</evidence>
<evidence type="ECO:0000256" key="6">
    <source>
        <dbReference type="RuleBase" id="RU362006"/>
    </source>
</evidence>
<evidence type="ECO:0000256" key="5">
    <source>
        <dbReference type="ARBA" id="ARBA00023136"/>
    </source>
</evidence>
<feature type="compositionally biased region" description="Basic residues" evidence="7">
    <location>
        <begin position="299"/>
        <end position="308"/>
    </location>
</feature>
<dbReference type="RefSeq" id="XP_030380999.1">
    <property type="nucleotide sequence ID" value="XM_030525139.1"/>
</dbReference>
<feature type="region of interest" description="Disordered" evidence="7">
    <location>
        <begin position="208"/>
        <end position="237"/>
    </location>
</feature>
<protein>
    <recommendedName>
        <fullName evidence="6">Receptor expression-enhancing protein</fullName>
    </recommendedName>
</protein>
<sequence length="352" mass="39295">MINEGIVRLSSLLVGCVYPAFASYKILNGKSRSEREQNIWLSYWIAYGVYAIIEFFSVGLIWWVPFINEFKLFFLCWLLPTVGGGSELIYDDFLCPFFTRNESAIDQAITTISIKSGEILSELVQLLYSILVVIAEQCCIMRQNGDMHLTPSIEAALNEVLAGRQGTSASGTNNEQIEEQVAKLKEVARKVVKCRSLGELAKLKLSQKSQSLEKSTPQQPESESQVTSESKPGQHIDIKCSSEIELRILKAEAEVAQRIQLTNQMSNSEPFARANSHMLANTMTTFMGPVYQPVEKPQRPPKPKRGLRKQQGVNQELGRILHEQDGSINNPLPGNSNLIGTNLNISNTKCEL</sequence>
<dbReference type="GeneID" id="115628883"/>
<accession>A0A6J2TXZ4</accession>
<dbReference type="OrthoDB" id="10009287at2759"/>
<feature type="transmembrane region" description="Helical" evidence="6">
    <location>
        <begin position="6"/>
        <end position="27"/>
    </location>
</feature>
<comment type="similarity">
    <text evidence="2 6">Belongs to the DP1 family.</text>
</comment>
<feature type="compositionally biased region" description="Polar residues" evidence="7">
    <location>
        <begin position="216"/>
        <end position="231"/>
    </location>
</feature>
<dbReference type="PANTHER" id="PTHR12300:SF161">
    <property type="entry name" value="RECEPTOR EXPRESSION-ENHANCING PROTEIN"/>
    <property type="match status" value="1"/>
</dbReference>
<dbReference type="InterPro" id="IPR004345">
    <property type="entry name" value="TB2_DP1_HVA22"/>
</dbReference>
<keyword evidence="8" id="KW-1185">Reference proteome</keyword>
<reference evidence="9" key="1">
    <citation type="submission" date="2025-08" db="UniProtKB">
        <authorList>
            <consortium name="RefSeq"/>
        </authorList>
    </citation>
    <scope>IDENTIFICATION</scope>
    <source>
        <strain evidence="9">11010-0011.00</strain>
        <tissue evidence="9">Whole body</tissue>
    </source>
</reference>
<keyword evidence="4 6" id="KW-1133">Transmembrane helix</keyword>
<evidence type="ECO:0000256" key="2">
    <source>
        <dbReference type="ARBA" id="ARBA00008573"/>
    </source>
</evidence>
<dbReference type="AlphaFoldDB" id="A0A6J2TXZ4"/>
<proteinExistence type="inferred from homology"/>
<organism evidence="8 9">
    <name type="scientific">Drosophila lebanonensis</name>
    <name type="common">Fruit fly</name>
    <name type="synonym">Scaptodrosophila lebanonensis</name>
    <dbReference type="NCBI Taxonomy" id="7225"/>
    <lineage>
        <taxon>Eukaryota</taxon>
        <taxon>Metazoa</taxon>
        <taxon>Ecdysozoa</taxon>
        <taxon>Arthropoda</taxon>
        <taxon>Hexapoda</taxon>
        <taxon>Insecta</taxon>
        <taxon>Pterygota</taxon>
        <taxon>Neoptera</taxon>
        <taxon>Endopterygota</taxon>
        <taxon>Diptera</taxon>
        <taxon>Brachycera</taxon>
        <taxon>Muscomorpha</taxon>
        <taxon>Ephydroidea</taxon>
        <taxon>Drosophilidae</taxon>
        <taxon>Scaptodrosophila</taxon>
    </lineage>
</organism>